<keyword evidence="1" id="KW-0472">Membrane</keyword>
<evidence type="ECO:0000256" key="1">
    <source>
        <dbReference type="SAM" id="Phobius"/>
    </source>
</evidence>
<gene>
    <name evidence="2" type="ORF">WR164_02460</name>
</gene>
<evidence type="ECO:0000313" key="2">
    <source>
        <dbReference type="EMBL" id="GLB46267.1"/>
    </source>
</evidence>
<feature type="transmembrane region" description="Helical" evidence="1">
    <location>
        <begin position="5"/>
        <end position="22"/>
    </location>
</feature>
<proteinExistence type="predicted"/>
<feature type="transmembrane region" description="Helical" evidence="1">
    <location>
        <begin position="42"/>
        <end position="63"/>
    </location>
</feature>
<evidence type="ECO:0000313" key="3">
    <source>
        <dbReference type="Proteomes" id="UP001144204"/>
    </source>
</evidence>
<organism evidence="2 3">
    <name type="scientific">Philodulcilactobacillus myokoensis</name>
    <dbReference type="NCBI Taxonomy" id="2929573"/>
    <lineage>
        <taxon>Bacteria</taxon>
        <taxon>Bacillati</taxon>
        <taxon>Bacillota</taxon>
        <taxon>Bacilli</taxon>
        <taxon>Lactobacillales</taxon>
        <taxon>Lactobacillaceae</taxon>
        <taxon>Philodulcilactobacillus</taxon>
    </lineage>
</organism>
<sequence length="71" mass="8280">MRKSILAGVWFFIIEFVVLNFVNSLMDHISFVNEVKQNFNWFSLISLIVISALLSITFMLISFSKTKKFKS</sequence>
<name>A0A9W6ES86_9LACO</name>
<reference evidence="2" key="2">
    <citation type="journal article" date="2023" name="PLoS ONE">
        <title>Philodulcilactobacillus myokoensis gen. nov., sp. nov., a fructophilic, acidophilic, and agar-phobic lactic acid bacterium isolated from fermented vegetable extracts.</title>
        <authorList>
            <person name="Kouya T."/>
            <person name="Ishiyama Y."/>
            <person name="Ohashi S."/>
            <person name="Kumakubo R."/>
            <person name="Yamazaki T."/>
            <person name="Otaki T."/>
        </authorList>
    </citation>
    <scope>NUCLEOTIDE SEQUENCE</scope>
    <source>
        <strain evidence="2">WR16-4</strain>
    </source>
</reference>
<reference evidence="2" key="1">
    <citation type="submission" date="2022-07" db="EMBL/GenBank/DDBJ databases">
        <authorList>
            <person name="Kouya T."/>
            <person name="Ishiyama Y."/>
        </authorList>
    </citation>
    <scope>NUCLEOTIDE SEQUENCE</scope>
    <source>
        <strain evidence="2">WR16-4</strain>
    </source>
</reference>
<keyword evidence="3" id="KW-1185">Reference proteome</keyword>
<keyword evidence="1" id="KW-1133">Transmembrane helix</keyword>
<dbReference type="AlphaFoldDB" id="A0A9W6ES86"/>
<comment type="caution">
    <text evidence="2">The sequence shown here is derived from an EMBL/GenBank/DDBJ whole genome shotgun (WGS) entry which is preliminary data.</text>
</comment>
<dbReference type="EMBL" id="BRPL01000002">
    <property type="protein sequence ID" value="GLB46267.1"/>
    <property type="molecule type" value="Genomic_DNA"/>
</dbReference>
<dbReference type="Proteomes" id="UP001144204">
    <property type="component" value="Unassembled WGS sequence"/>
</dbReference>
<keyword evidence="1" id="KW-0812">Transmembrane</keyword>
<protein>
    <submittedName>
        <fullName evidence="2">Uncharacterized protein</fullName>
    </submittedName>
</protein>
<accession>A0A9W6ES86</accession>